<gene>
    <name evidence="1" type="ORF">SAMN05444959_104238</name>
</gene>
<evidence type="ECO:0000313" key="1">
    <source>
        <dbReference type="EMBL" id="SNT73067.1"/>
    </source>
</evidence>
<keyword evidence="1" id="KW-0966">Cell projection</keyword>
<dbReference type="AlphaFoldDB" id="A0A239PTP0"/>
<keyword evidence="2" id="KW-1185">Reference proteome</keyword>
<protein>
    <submittedName>
        <fullName evidence="1">Flagellar hook-associated protein 3 FlgL</fullName>
    </submittedName>
</protein>
<reference evidence="1 2" key="1">
    <citation type="submission" date="2017-07" db="EMBL/GenBank/DDBJ databases">
        <authorList>
            <person name="Sun Z.S."/>
            <person name="Albrecht U."/>
            <person name="Echele G."/>
            <person name="Lee C.C."/>
        </authorList>
    </citation>
    <scope>NUCLEOTIDE SEQUENCE [LARGE SCALE GENOMIC DNA]</scope>
    <source>
        <strain evidence="1 2">DSM 14827</strain>
    </source>
</reference>
<dbReference type="Proteomes" id="UP000198307">
    <property type="component" value="Unassembled WGS sequence"/>
</dbReference>
<sequence length="338" mass="35936">MALYSIGDQARAFAVQVASNRLKTSLGTLSDELASGEVSDIGQRLQGNTQVLRRIETQLAAAQQYGTNSEEASLWLNGMQEILGQVQSQTSELGLSLLASPFAETEGLLRMRSGEAGDMLASVVSHLNSNLGGAYLFSGQNVDQPALRSGAEILSELETLTAGLTTATDVAAAVEDWFDGPEGAGGFLDVAYEGSLDAPLVFPVSEGQSISVTTTAASSSVRKVLTGLATAALVDRGILTGEHHEQRELLRRGGQILADNDADLLAEMARIGQKQQFAQRSQAENSSAIAMLQTARNDMRVADPFETAGALTQVETQLQTLYTVTARLSQLRLSEFLR</sequence>
<accession>A0A239PTP0</accession>
<keyword evidence="1" id="KW-0282">Flagellum</keyword>
<proteinExistence type="predicted"/>
<evidence type="ECO:0000313" key="2">
    <source>
        <dbReference type="Proteomes" id="UP000198307"/>
    </source>
</evidence>
<keyword evidence="1" id="KW-0969">Cilium</keyword>
<organism evidence="1 2">
    <name type="scientific">Paracoccus seriniphilus</name>
    <dbReference type="NCBI Taxonomy" id="184748"/>
    <lineage>
        <taxon>Bacteria</taxon>
        <taxon>Pseudomonadati</taxon>
        <taxon>Pseudomonadota</taxon>
        <taxon>Alphaproteobacteria</taxon>
        <taxon>Rhodobacterales</taxon>
        <taxon>Paracoccaceae</taxon>
        <taxon>Paracoccus</taxon>
    </lineage>
</organism>
<dbReference type="SUPFAM" id="SSF64518">
    <property type="entry name" value="Phase 1 flagellin"/>
    <property type="match status" value="1"/>
</dbReference>
<dbReference type="EMBL" id="FZQB01000004">
    <property type="protein sequence ID" value="SNT73067.1"/>
    <property type="molecule type" value="Genomic_DNA"/>
</dbReference>
<name>A0A239PTP0_9RHOB</name>